<evidence type="ECO:0000313" key="6">
    <source>
        <dbReference type="EMBL" id="GLR66720.1"/>
    </source>
</evidence>
<keyword evidence="2" id="KW-0813">Transport</keyword>
<evidence type="ECO:0000256" key="4">
    <source>
        <dbReference type="ARBA" id="ARBA00022840"/>
    </source>
</evidence>
<comment type="similarity">
    <text evidence="1">Belongs to the ABC transporter superfamily.</text>
</comment>
<name>A0ABQ6A5X7_9PROT</name>
<gene>
    <name evidence="6" type="ORF">GCM10010909_14000</name>
</gene>
<dbReference type="Proteomes" id="UP001156641">
    <property type="component" value="Unassembled WGS sequence"/>
</dbReference>
<proteinExistence type="inferred from homology"/>
<keyword evidence="7" id="KW-1185">Reference proteome</keyword>
<dbReference type="PROSITE" id="PS00211">
    <property type="entry name" value="ABC_TRANSPORTER_1"/>
    <property type="match status" value="1"/>
</dbReference>
<evidence type="ECO:0000259" key="5">
    <source>
        <dbReference type="PROSITE" id="PS50893"/>
    </source>
</evidence>
<evidence type="ECO:0000256" key="1">
    <source>
        <dbReference type="ARBA" id="ARBA00005417"/>
    </source>
</evidence>
<dbReference type="EMBL" id="BSOS01000033">
    <property type="protein sequence ID" value="GLR66720.1"/>
    <property type="molecule type" value="Genomic_DNA"/>
</dbReference>
<evidence type="ECO:0000313" key="7">
    <source>
        <dbReference type="Proteomes" id="UP001156641"/>
    </source>
</evidence>
<dbReference type="RefSeq" id="WP_284257422.1">
    <property type="nucleotide sequence ID" value="NZ_BSOS01000033.1"/>
</dbReference>
<protein>
    <submittedName>
        <fullName evidence="6">Nitrate/sulfonate/bicarbonate ABC transporter ATP-binding protein</fullName>
    </submittedName>
</protein>
<dbReference type="InterPro" id="IPR017871">
    <property type="entry name" value="ABC_transporter-like_CS"/>
</dbReference>
<evidence type="ECO:0000256" key="2">
    <source>
        <dbReference type="ARBA" id="ARBA00022448"/>
    </source>
</evidence>
<sequence length="246" mass="26644">MVSLRAVSKQFPSGTRALEDINADIETGEFVALLGPSGCGKSTLLRLLAGLEAPSTGQIAWDAGHKPGPGDIGYVFQDATLLPWATAAENVYLPLRLRGQSRAQAAALIGTTLARVGLAEFAGARPKALSGGMKMRVSIARALVSNPMLLLMDEPFAALDEFTRHRLQEDLHLLWRETGKTIIFVTHSIYEASFLASRILVMSPRPGRIAADIRASVPEGPNRRECAEYIALVHQITETFRQVMPA</sequence>
<dbReference type="SUPFAM" id="SSF52540">
    <property type="entry name" value="P-loop containing nucleoside triphosphate hydrolases"/>
    <property type="match status" value="1"/>
</dbReference>
<keyword evidence="3" id="KW-0547">Nucleotide-binding</keyword>
<dbReference type="Gene3D" id="3.40.50.300">
    <property type="entry name" value="P-loop containing nucleotide triphosphate hydrolases"/>
    <property type="match status" value="1"/>
</dbReference>
<dbReference type="GO" id="GO:0005524">
    <property type="term" value="F:ATP binding"/>
    <property type="evidence" value="ECO:0007669"/>
    <property type="project" value="UniProtKB-KW"/>
</dbReference>
<dbReference type="SMART" id="SM00382">
    <property type="entry name" value="AAA"/>
    <property type="match status" value="1"/>
</dbReference>
<dbReference type="PROSITE" id="PS50893">
    <property type="entry name" value="ABC_TRANSPORTER_2"/>
    <property type="match status" value="1"/>
</dbReference>
<dbReference type="PANTHER" id="PTHR42788:SF19">
    <property type="entry name" value="ALIPHATIC SULFONATES IMPORT ATP-BINDING PROTEIN SSUB 2"/>
    <property type="match status" value="1"/>
</dbReference>
<dbReference type="PANTHER" id="PTHR42788">
    <property type="entry name" value="TAURINE IMPORT ATP-BINDING PROTEIN-RELATED"/>
    <property type="match status" value="1"/>
</dbReference>
<dbReference type="Pfam" id="PF00005">
    <property type="entry name" value="ABC_tran"/>
    <property type="match status" value="1"/>
</dbReference>
<dbReference type="InterPro" id="IPR003593">
    <property type="entry name" value="AAA+_ATPase"/>
</dbReference>
<dbReference type="CDD" id="cd03293">
    <property type="entry name" value="ABC_NrtD_SsuB_transporters"/>
    <property type="match status" value="1"/>
</dbReference>
<comment type="caution">
    <text evidence="6">The sequence shown here is derived from an EMBL/GenBank/DDBJ whole genome shotgun (WGS) entry which is preliminary data.</text>
</comment>
<reference evidence="7" key="1">
    <citation type="journal article" date="2019" name="Int. J. Syst. Evol. Microbiol.">
        <title>The Global Catalogue of Microorganisms (GCM) 10K type strain sequencing project: providing services to taxonomists for standard genome sequencing and annotation.</title>
        <authorList>
            <consortium name="The Broad Institute Genomics Platform"/>
            <consortium name="The Broad Institute Genome Sequencing Center for Infectious Disease"/>
            <person name="Wu L."/>
            <person name="Ma J."/>
        </authorList>
    </citation>
    <scope>NUCLEOTIDE SEQUENCE [LARGE SCALE GENOMIC DNA]</scope>
    <source>
        <strain evidence="7">NBRC 112502</strain>
    </source>
</reference>
<dbReference type="InterPro" id="IPR050166">
    <property type="entry name" value="ABC_transporter_ATP-bind"/>
</dbReference>
<keyword evidence="4 6" id="KW-0067">ATP-binding</keyword>
<accession>A0ABQ6A5X7</accession>
<feature type="domain" description="ABC transporter" evidence="5">
    <location>
        <begin position="2"/>
        <end position="229"/>
    </location>
</feature>
<organism evidence="6 7">
    <name type="scientific">Acidocella aquatica</name>
    <dbReference type="NCBI Taxonomy" id="1922313"/>
    <lineage>
        <taxon>Bacteria</taxon>
        <taxon>Pseudomonadati</taxon>
        <taxon>Pseudomonadota</taxon>
        <taxon>Alphaproteobacteria</taxon>
        <taxon>Acetobacterales</taxon>
        <taxon>Acidocellaceae</taxon>
        <taxon>Acidocella</taxon>
    </lineage>
</organism>
<dbReference type="InterPro" id="IPR027417">
    <property type="entry name" value="P-loop_NTPase"/>
</dbReference>
<dbReference type="InterPro" id="IPR003439">
    <property type="entry name" value="ABC_transporter-like_ATP-bd"/>
</dbReference>
<evidence type="ECO:0000256" key="3">
    <source>
        <dbReference type="ARBA" id="ARBA00022741"/>
    </source>
</evidence>